<feature type="binding site" description="axial binding residue" evidence="10">
    <location>
        <position position="63"/>
    </location>
    <ligand>
        <name>heme c</name>
        <dbReference type="ChEBI" id="CHEBI:61717"/>
        <label>1</label>
    </ligand>
    <ligandPart>
        <name>Fe</name>
        <dbReference type="ChEBI" id="CHEBI:18248"/>
    </ligandPart>
</feature>
<keyword evidence="8" id="KW-0472">Membrane</keyword>
<evidence type="ECO:0000256" key="8">
    <source>
        <dbReference type="ARBA" id="ARBA00023136"/>
    </source>
</evidence>
<dbReference type="GO" id="GO:0020037">
    <property type="term" value="F:heme binding"/>
    <property type="evidence" value="ECO:0007669"/>
    <property type="project" value="InterPro"/>
</dbReference>
<dbReference type="GO" id="GO:0005886">
    <property type="term" value="C:plasma membrane"/>
    <property type="evidence" value="ECO:0007669"/>
    <property type="project" value="UniProtKB-SubCell"/>
</dbReference>
<accession>A0A4Q2RGV4</accession>
<dbReference type="EMBL" id="QYBC01000004">
    <property type="protein sequence ID" value="RYB06293.1"/>
    <property type="molecule type" value="Genomic_DNA"/>
</dbReference>
<evidence type="ECO:0000256" key="1">
    <source>
        <dbReference type="ARBA" id="ARBA00004236"/>
    </source>
</evidence>
<evidence type="ECO:0000256" key="10">
    <source>
        <dbReference type="PIRSR" id="PIRSR000018-51"/>
    </source>
</evidence>
<keyword evidence="5" id="KW-0732">Signal</keyword>
<dbReference type="Pfam" id="PF13442">
    <property type="entry name" value="Cytochrome_CBB3"/>
    <property type="match status" value="1"/>
</dbReference>
<dbReference type="InterPro" id="IPR014353">
    <property type="entry name" value="Membr-bd_ADH_cyt_c"/>
</dbReference>
<dbReference type="InterPro" id="IPR036909">
    <property type="entry name" value="Cyt_c-like_dom_sf"/>
</dbReference>
<dbReference type="PIRSF" id="PIRSF000018">
    <property type="entry name" value="Mb_ADH_cyt_c"/>
    <property type="match status" value="1"/>
</dbReference>
<name>A0A4Q2RGV4_9HYPH</name>
<feature type="domain" description="Cytochrome c" evidence="11">
    <location>
        <begin position="190"/>
        <end position="297"/>
    </location>
</feature>
<evidence type="ECO:0000256" key="2">
    <source>
        <dbReference type="ARBA" id="ARBA00022475"/>
    </source>
</evidence>
<dbReference type="PANTHER" id="PTHR35008:SF8">
    <property type="entry name" value="ALCOHOL DEHYDROGENASE CYTOCHROME C SUBUNIT"/>
    <property type="match status" value="1"/>
</dbReference>
<feature type="binding site" description="axial binding residue" evidence="10">
    <location>
        <position position="342"/>
    </location>
    <ligand>
        <name>heme c</name>
        <dbReference type="ChEBI" id="CHEBI:61717"/>
        <label>3</label>
    </ligand>
    <ligandPart>
        <name>Fe</name>
        <dbReference type="ChEBI" id="CHEBI:18248"/>
    </ligandPart>
</feature>
<feature type="binding site" description="axial binding residue" evidence="10">
    <location>
        <position position="209"/>
    </location>
    <ligand>
        <name>heme c</name>
        <dbReference type="ChEBI" id="CHEBI:61717"/>
        <label>2</label>
    </ligand>
    <ligandPart>
        <name>Fe</name>
        <dbReference type="ChEBI" id="CHEBI:18248"/>
    </ligandPart>
</feature>
<dbReference type="Gene3D" id="1.10.760.10">
    <property type="entry name" value="Cytochrome c-like domain"/>
    <property type="match status" value="2"/>
</dbReference>
<proteinExistence type="predicted"/>
<feature type="binding site" description="covalent" evidence="9">
    <location>
        <position position="338"/>
    </location>
    <ligand>
        <name>heme c</name>
        <dbReference type="ChEBI" id="CHEBI:61717"/>
        <label>3</label>
    </ligand>
</feature>
<dbReference type="PANTHER" id="PTHR35008">
    <property type="entry name" value="BLL4482 PROTEIN-RELATED"/>
    <property type="match status" value="1"/>
</dbReference>
<feature type="domain" description="Cytochrome c" evidence="11">
    <location>
        <begin position="325"/>
        <end position="411"/>
    </location>
</feature>
<dbReference type="GO" id="GO:0016614">
    <property type="term" value="F:oxidoreductase activity, acting on CH-OH group of donors"/>
    <property type="evidence" value="ECO:0007669"/>
    <property type="project" value="InterPro"/>
</dbReference>
<organism evidence="12 13">
    <name type="scientific">Lichenibacterium ramalinae</name>
    <dbReference type="NCBI Taxonomy" id="2316527"/>
    <lineage>
        <taxon>Bacteria</taxon>
        <taxon>Pseudomonadati</taxon>
        <taxon>Pseudomonadota</taxon>
        <taxon>Alphaproteobacteria</taxon>
        <taxon>Hyphomicrobiales</taxon>
        <taxon>Lichenihabitantaceae</taxon>
        <taxon>Lichenibacterium</taxon>
    </lineage>
</organism>
<keyword evidence="3 9" id="KW-0349">Heme</keyword>
<feature type="domain" description="Cytochrome c" evidence="11">
    <location>
        <begin position="45"/>
        <end position="148"/>
    </location>
</feature>
<feature type="binding site" description="covalent" evidence="9">
    <location>
        <position position="205"/>
    </location>
    <ligand>
        <name>heme c</name>
        <dbReference type="ChEBI" id="CHEBI:61717"/>
        <label>2</label>
    </ligand>
</feature>
<sequence>MARRSLLVSLAALVVIGVGGAAAALAWHPALPPAERPAAASFDPALVKRGATLAALGNCAGCHSAPGRPPLAGGLPVETPFGAVYASNITPDTEAGIGHWSEAAFRRAMRDGVDRDGRNLYPAFPYNHYTLVTDDDDAALYAYLMTREAADSAVPSPALPFPLNVRAVMAGWNLLFFRPGTYAPDPARGPDWNRGAYLVEGLGHCGACHTPHGPLGEEKAGEHLAGGAAEGWTAYALNGASPAPVPWTVDAMALYLRHGWQAEHGVARGPMALVTANLGRVPEADARAMATYLVSLMGRGAEPAPPAAKPGLPPASAGSQVAVAAGNGRGAALYAGACASCHEAGRALPYGGLALALSTALHAPDPTNLVVVTLHGLAAPVGAGGPIMPGFAGALDDDDLAALLSYLRGDIAKAPAWPDLPATIRRVRARDATLVASDGTGTAPADPQVRIAR</sequence>
<feature type="binding site" description="covalent" evidence="9">
    <location>
        <position position="341"/>
    </location>
    <ligand>
        <name>heme c</name>
        <dbReference type="ChEBI" id="CHEBI:61717"/>
        <label>3</label>
    </ligand>
</feature>
<dbReference type="Proteomes" id="UP000289411">
    <property type="component" value="Unassembled WGS sequence"/>
</dbReference>
<reference evidence="12 13" key="1">
    <citation type="submission" date="2018-09" db="EMBL/GenBank/DDBJ databases">
        <authorList>
            <person name="Grouzdev D.S."/>
            <person name="Krutkina M.S."/>
        </authorList>
    </citation>
    <scope>NUCLEOTIDE SEQUENCE [LARGE SCALE GENOMIC DNA]</scope>
    <source>
        <strain evidence="12 13">RmlP001</strain>
    </source>
</reference>
<comment type="cofactor">
    <cofactor evidence="9">
        <name>heme c</name>
        <dbReference type="ChEBI" id="CHEBI:61717"/>
    </cofactor>
    <text evidence="9">Binds 3 heme c groups covalently per subunit.</text>
</comment>
<evidence type="ECO:0000256" key="4">
    <source>
        <dbReference type="ARBA" id="ARBA00022723"/>
    </source>
</evidence>
<dbReference type="PROSITE" id="PS51007">
    <property type="entry name" value="CYTC"/>
    <property type="match status" value="3"/>
</dbReference>
<feature type="binding site" description="covalent" evidence="9">
    <location>
        <position position="59"/>
    </location>
    <ligand>
        <name>heme c</name>
        <dbReference type="ChEBI" id="CHEBI:61717"/>
        <label>1</label>
    </ligand>
</feature>
<keyword evidence="2" id="KW-1003">Cell membrane</keyword>
<dbReference type="InterPro" id="IPR051459">
    <property type="entry name" value="Cytochrome_c-type_DH"/>
</dbReference>
<comment type="caution">
    <text evidence="12">The sequence shown here is derived from an EMBL/GenBank/DDBJ whole genome shotgun (WGS) entry which is preliminary data.</text>
</comment>
<protein>
    <submittedName>
        <fullName evidence="12">Cytochrome c</fullName>
    </submittedName>
</protein>
<gene>
    <name evidence="12" type="ORF">D3272_05915</name>
</gene>
<dbReference type="InterPro" id="IPR009056">
    <property type="entry name" value="Cyt_c-like_dom"/>
</dbReference>
<evidence type="ECO:0000256" key="5">
    <source>
        <dbReference type="ARBA" id="ARBA00022729"/>
    </source>
</evidence>
<evidence type="ECO:0000256" key="9">
    <source>
        <dbReference type="PIRSR" id="PIRSR000018-50"/>
    </source>
</evidence>
<feature type="binding site" description="covalent" evidence="9">
    <location>
        <position position="62"/>
    </location>
    <ligand>
        <name>heme c</name>
        <dbReference type="ChEBI" id="CHEBI:61717"/>
        <label>1</label>
    </ligand>
</feature>
<reference evidence="12 13" key="2">
    <citation type="submission" date="2019-02" db="EMBL/GenBank/DDBJ databases">
        <title>'Lichenibacterium ramalinii' gen. nov. sp. nov., 'Lichenibacterium minor' gen. nov. sp. nov.</title>
        <authorList>
            <person name="Pankratov T."/>
        </authorList>
    </citation>
    <scope>NUCLEOTIDE SEQUENCE [LARGE SCALE GENOMIC DNA]</scope>
    <source>
        <strain evidence="12 13">RmlP001</strain>
    </source>
</reference>
<evidence type="ECO:0000313" key="12">
    <source>
        <dbReference type="EMBL" id="RYB06293.1"/>
    </source>
</evidence>
<keyword evidence="4 10" id="KW-0479">Metal-binding</keyword>
<keyword evidence="6" id="KW-0677">Repeat</keyword>
<evidence type="ECO:0000256" key="6">
    <source>
        <dbReference type="ARBA" id="ARBA00022737"/>
    </source>
</evidence>
<dbReference type="SUPFAM" id="SSF46626">
    <property type="entry name" value="Cytochrome c"/>
    <property type="match status" value="3"/>
</dbReference>
<evidence type="ECO:0000256" key="7">
    <source>
        <dbReference type="ARBA" id="ARBA00023004"/>
    </source>
</evidence>
<dbReference type="OrthoDB" id="9811281at2"/>
<comment type="subcellular location">
    <subcellularLocation>
        <location evidence="1">Cell membrane</location>
    </subcellularLocation>
</comment>
<feature type="binding site" description="covalent" evidence="9">
    <location>
        <position position="208"/>
    </location>
    <ligand>
        <name>heme c</name>
        <dbReference type="ChEBI" id="CHEBI:61717"/>
        <label>2</label>
    </ligand>
</feature>
<evidence type="ECO:0000259" key="11">
    <source>
        <dbReference type="PROSITE" id="PS51007"/>
    </source>
</evidence>
<dbReference type="GO" id="GO:0009055">
    <property type="term" value="F:electron transfer activity"/>
    <property type="evidence" value="ECO:0007669"/>
    <property type="project" value="InterPro"/>
</dbReference>
<dbReference type="GO" id="GO:0005506">
    <property type="term" value="F:iron ion binding"/>
    <property type="evidence" value="ECO:0007669"/>
    <property type="project" value="InterPro"/>
</dbReference>
<evidence type="ECO:0000256" key="3">
    <source>
        <dbReference type="ARBA" id="ARBA00022617"/>
    </source>
</evidence>
<keyword evidence="13" id="KW-1185">Reference proteome</keyword>
<keyword evidence="7 10" id="KW-0408">Iron</keyword>
<dbReference type="AlphaFoldDB" id="A0A4Q2RGV4"/>
<dbReference type="Pfam" id="PF00034">
    <property type="entry name" value="Cytochrom_C"/>
    <property type="match status" value="1"/>
</dbReference>
<evidence type="ECO:0000313" key="13">
    <source>
        <dbReference type="Proteomes" id="UP000289411"/>
    </source>
</evidence>
<dbReference type="RefSeq" id="WP_129218230.1">
    <property type="nucleotide sequence ID" value="NZ_QYBC01000004.1"/>
</dbReference>